<reference evidence="2" key="1">
    <citation type="submission" date="2021-02" db="EMBL/GenBank/DDBJ databases">
        <authorList>
            <person name="Dougan E. K."/>
            <person name="Rhodes N."/>
            <person name="Thang M."/>
            <person name="Chan C."/>
        </authorList>
    </citation>
    <scope>NUCLEOTIDE SEQUENCE</scope>
</reference>
<dbReference type="Pfam" id="PF05295">
    <property type="entry name" value="Luciferase_N"/>
    <property type="match status" value="1"/>
</dbReference>
<dbReference type="Proteomes" id="UP000626109">
    <property type="component" value="Unassembled WGS sequence"/>
</dbReference>
<sequence>MAADEAEDKFKHFLKEAMLEPEVITYMINDAGMKAIADFAGYFGVDDYEAGVQADILQKTSFADNRIQLSRLRVACLKAREATKTAASSNIGAAAEEWEATLDPAVREAQEGEFTAAYRITFPPETSPAEHVYNRIYREFKRGNKHCEDLTRMRSAADVAAVLPQLFARIAFLVTAAAMFDAFAEDLFKGFFEVAYAGVIEVSSGESYGIVEFLSRSDALEACMQFNGVLLDEEPVRLRQDRGEFAELKSAKRRKLSEEVQPEDFSEQVDE</sequence>
<name>A0A813L2F4_POLGL</name>
<accession>A0A813L2F4</accession>
<proteinExistence type="predicted"/>
<dbReference type="InterPro" id="IPR007959">
    <property type="entry name" value="Dino_Luciferase_N"/>
</dbReference>
<dbReference type="InterPro" id="IPR035979">
    <property type="entry name" value="RBD_domain_sf"/>
</dbReference>
<organism evidence="2 3">
    <name type="scientific">Polarella glacialis</name>
    <name type="common">Dinoflagellate</name>
    <dbReference type="NCBI Taxonomy" id="89957"/>
    <lineage>
        <taxon>Eukaryota</taxon>
        <taxon>Sar</taxon>
        <taxon>Alveolata</taxon>
        <taxon>Dinophyceae</taxon>
        <taxon>Suessiales</taxon>
        <taxon>Suessiaceae</taxon>
        <taxon>Polarella</taxon>
    </lineage>
</organism>
<feature type="domain" description="Dinoflagellate luciferase N-terminal" evidence="1">
    <location>
        <begin position="9"/>
        <end position="79"/>
    </location>
</feature>
<evidence type="ECO:0000313" key="2">
    <source>
        <dbReference type="EMBL" id="CAE8720175.1"/>
    </source>
</evidence>
<protein>
    <recommendedName>
        <fullName evidence="1">Dinoflagellate luciferase N-terminal domain-containing protein</fullName>
    </recommendedName>
</protein>
<dbReference type="Gene3D" id="3.30.70.330">
    <property type="match status" value="1"/>
</dbReference>
<dbReference type="GO" id="GO:0003676">
    <property type="term" value="F:nucleic acid binding"/>
    <property type="evidence" value="ECO:0007669"/>
    <property type="project" value="InterPro"/>
</dbReference>
<comment type="caution">
    <text evidence="2">The sequence shown here is derived from an EMBL/GenBank/DDBJ whole genome shotgun (WGS) entry which is preliminary data.</text>
</comment>
<gene>
    <name evidence="2" type="ORF">PGLA2088_LOCUS41156</name>
</gene>
<dbReference type="SUPFAM" id="SSF54928">
    <property type="entry name" value="RNA-binding domain, RBD"/>
    <property type="match status" value="1"/>
</dbReference>
<dbReference type="AlphaFoldDB" id="A0A813L2F4"/>
<evidence type="ECO:0000259" key="1">
    <source>
        <dbReference type="Pfam" id="PF05295"/>
    </source>
</evidence>
<feature type="non-terminal residue" evidence="2">
    <location>
        <position position="271"/>
    </location>
</feature>
<dbReference type="InterPro" id="IPR012677">
    <property type="entry name" value="Nucleotide-bd_a/b_plait_sf"/>
</dbReference>
<evidence type="ECO:0000313" key="3">
    <source>
        <dbReference type="Proteomes" id="UP000626109"/>
    </source>
</evidence>
<dbReference type="EMBL" id="CAJNNW010033744">
    <property type="protein sequence ID" value="CAE8720175.1"/>
    <property type="molecule type" value="Genomic_DNA"/>
</dbReference>